<accession>A0ACC5R991</accession>
<name>A0ACC5R991_9HYPH</name>
<comment type="caution">
    <text evidence="1">The sequence shown here is derived from an EMBL/GenBank/DDBJ whole genome shotgun (WGS) entry which is preliminary data.</text>
</comment>
<reference evidence="1" key="1">
    <citation type="submission" date="2021-01" db="EMBL/GenBank/DDBJ databases">
        <authorList>
            <person name="Sun Q."/>
        </authorList>
    </citation>
    <scope>NUCLEOTIDE SEQUENCE</scope>
    <source>
        <strain evidence="1">YIM B02566</strain>
    </source>
</reference>
<sequence>MSDRPVENRFSPTADRHRRVALGVSEGELANESGLTVEELRAYEARGADSYDVTLHLRISQILDRFERRQKGLTGYGLI</sequence>
<dbReference type="EMBL" id="JAENHL010000008">
    <property type="protein sequence ID" value="MBK1869236.1"/>
    <property type="molecule type" value="Genomic_DNA"/>
</dbReference>
<gene>
    <name evidence="1" type="ORF">JHL16_22945</name>
</gene>
<evidence type="ECO:0000313" key="1">
    <source>
        <dbReference type="EMBL" id="MBK1869236.1"/>
    </source>
</evidence>
<organism evidence="1 2">
    <name type="scientific">Taklimakanibacter albus</name>
    <dbReference type="NCBI Taxonomy" id="2800327"/>
    <lineage>
        <taxon>Bacteria</taxon>
        <taxon>Pseudomonadati</taxon>
        <taxon>Pseudomonadota</taxon>
        <taxon>Alphaproteobacteria</taxon>
        <taxon>Hyphomicrobiales</taxon>
        <taxon>Aestuariivirgaceae</taxon>
        <taxon>Taklimakanibacter</taxon>
    </lineage>
</organism>
<protein>
    <submittedName>
        <fullName evidence="1">Uncharacterized protein</fullName>
    </submittedName>
</protein>
<proteinExistence type="predicted"/>
<keyword evidence="2" id="KW-1185">Reference proteome</keyword>
<evidence type="ECO:0000313" key="2">
    <source>
        <dbReference type="Proteomes" id="UP000616151"/>
    </source>
</evidence>
<dbReference type="Proteomes" id="UP000616151">
    <property type="component" value="Unassembled WGS sequence"/>
</dbReference>